<accession>A0A2A9EJG3</accession>
<name>A0A2A9EJG3_9MICO</name>
<comment type="caution">
    <text evidence="1">The sequence shown here is derived from an EMBL/GenBank/DDBJ whole genome shotgun (WGS) entry which is preliminary data.</text>
</comment>
<dbReference type="AlphaFoldDB" id="A0A2A9EJG3"/>
<dbReference type="EMBL" id="PDJI01000004">
    <property type="protein sequence ID" value="PFG38369.1"/>
    <property type="molecule type" value="Genomic_DNA"/>
</dbReference>
<proteinExistence type="predicted"/>
<sequence>MSVVPVPPHTRWVPDPRGGWRGVRVSAHPEAGVVVVSVWRSDECVATARLRPGEAADLASALTASLAELAEAAETAETGPVARQRAG</sequence>
<dbReference type="RefSeq" id="WP_143426872.1">
    <property type="nucleotide sequence ID" value="NZ_PDJI01000004.1"/>
</dbReference>
<dbReference type="OrthoDB" id="5193143at2"/>
<dbReference type="Proteomes" id="UP000222106">
    <property type="component" value="Unassembled WGS sequence"/>
</dbReference>
<protein>
    <submittedName>
        <fullName evidence="1">Uncharacterized protein</fullName>
    </submittedName>
</protein>
<reference evidence="1 2" key="1">
    <citation type="submission" date="2017-10" db="EMBL/GenBank/DDBJ databases">
        <title>Sequencing the genomes of 1000 actinobacteria strains.</title>
        <authorList>
            <person name="Klenk H.-P."/>
        </authorList>
    </citation>
    <scope>NUCLEOTIDE SEQUENCE [LARGE SCALE GENOMIC DNA]</scope>
    <source>
        <strain evidence="1 2">DSM 21838</strain>
    </source>
</reference>
<evidence type="ECO:0000313" key="1">
    <source>
        <dbReference type="EMBL" id="PFG38369.1"/>
    </source>
</evidence>
<evidence type="ECO:0000313" key="2">
    <source>
        <dbReference type="Proteomes" id="UP000222106"/>
    </source>
</evidence>
<keyword evidence="2" id="KW-1185">Reference proteome</keyword>
<organism evidence="1 2">
    <name type="scientific">Georgenia soli</name>
    <dbReference type="NCBI Taxonomy" id="638953"/>
    <lineage>
        <taxon>Bacteria</taxon>
        <taxon>Bacillati</taxon>
        <taxon>Actinomycetota</taxon>
        <taxon>Actinomycetes</taxon>
        <taxon>Micrococcales</taxon>
        <taxon>Bogoriellaceae</taxon>
        <taxon>Georgenia</taxon>
    </lineage>
</organism>
<gene>
    <name evidence="1" type="ORF">ATJ97_0846</name>
</gene>